<dbReference type="OrthoDB" id="3676643at2"/>
<dbReference type="Pfam" id="PF13699">
    <property type="entry name" value="eCIS_core"/>
    <property type="match status" value="1"/>
</dbReference>
<evidence type="ECO:0000256" key="1">
    <source>
        <dbReference type="SAM" id="MobiDB-lite"/>
    </source>
</evidence>
<dbReference type="RefSeq" id="WP_133849091.1">
    <property type="nucleotide sequence ID" value="NZ_SNXZ01000002.1"/>
</dbReference>
<protein>
    <submittedName>
        <fullName evidence="3">Uncharacterized protein DUF4157</fullName>
    </submittedName>
</protein>
<dbReference type="EMBL" id="SNXZ01000002">
    <property type="protein sequence ID" value="TDQ00363.1"/>
    <property type="molecule type" value="Genomic_DNA"/>
</dbReference>
<sequence length="1330" mass="140015">MTSREPQVQRVEEAASVTVARTRGPAPGTVGNRVLSRLAAAGVAMPDLAAGGNAAAARFVQRCGPVPCDCDDKEREEYDQLHGVHRHADGPAPVAGPPPSFLNTMDASGSGQALPGEFRAEAEAKFGTDLGHVRLHTDAPAAQAAAQVGALAFTVDNDVYFGAGQYQPDTEAGQRLLAHELTHVVQDGAGQGGAGVPATSSKWVSHPNDPAERAAEASAAAFMADRHLGAVGHAGHGLARDGNTPPAAETPVDRVVRMIRQVEDREATLKACLAVGGQWDQVEQAWQATKDPRSLLDAVKNLTQGAGDAARVYAYLRYGNLRLADKLFIAGIGSGTDEETIYRLLPSIRTSLGQTAAEFTESYGTNGKTSYGAEYTTDATLPDGQTNKIAGFLDDELSGGDQIKANALLAYGELRPVDEVEIALKATHIGAGDIMAALDKVHHSAPDGQKPQAEAQYNQSYHRELRPFLSAELGEAGRNFARARMILDGDFTPINRIRIACEAWVVDTAQIFEALTDATPTQVAELKKDWEAGGEVKKLVDGKWTISGAEGKRIKTFIMGGGTGMEARLALAGVETTDTQGVIQAALKSPETRRAFADEYPKKAEFYQAFTGGGAIGAAMLWGDRLVSPDWHVRLKLAVELRSEEGVKDVLVTMVTTDAARAEIRADEPTMAVLKDMSGWSAIEPLTAPREDLQARSVWLGQRFEREKGMWGDTASAAAYGDEKRALDAELAKAVDPAHLTPAERARIQPLIADAENALNDFIQVRDQLDAIAIQVVGTIAGLMATALTGGAAGPVTASLLARVALAQACANVAAVWVVKGERTTGGEATRAFAVGAVTGASQLLASGPVMGVLSQEYKVALATESAQVAAAVAEREFAGTGLGAMKAAGEGLVSNSVGSAVDTASRSETWRKGFIDGLRQTFEKAAEGGITGAVTGAAAELFSAAVRAAAAGKVAEANHLLGQLETQVPPEQAAAARSAVTAELQDTLGHPPGTAKANEQQAPLLAESGGHADAGSLPPEHLAAEKDVVSRSRPQPSSIEGYVDEVDLGNGHVWRRKPDGKWCRFSTPSGCGTEIAAPPMSAEALARVARSPEELVARALARFEQNKLTREEALHLLGLTMDELKALAARAHTDNELNALLQDRAKAMGVDVRADAQEAGRPQGPEGDENVADMNTKSAEDIKAEALAGTPLPNATERKMLQAAVDDVSTRLLHSPEEAAQWLSEGERKAVNANPGNLTAMCFGNAVERAVAHDLETIPALKRFLPTKQRPGVSTPDIQLPIGPNGARAADIFANSPRGTAAHAGRSYAPFTEFVTYPSLPSGWRFPSL</sequence>
<keyword evidence="4" id="KW-1185">Reference proteome</keyword>
<dbReference type="Proteomes" id="UP000295444">
    <property type="component" value="Unassembled WGS sequence"/>
</dbReference>
<feature type="region of interest" description="Disordered" evidence="1">
    <location>
        <begin position="973"/>
        <end position="997"/>
    </location>
</feature>
<gene>
    <name evidence="3" type="ORF">EV186_102224</name>
</gene>
<organism evidence="3 4">
    <name type="scientific">Labedaea rhizosphaerae</name>
    <dbReference type="NCBI Taxonomy" id="598644"/>
    <lineage>
        <taxon>Bacteria</taxon>
        <taxon>Bacillati</taxon>
        <taxon>Actinomycetota</taxon>
        <taxon>Actinomycetes</taxon>
        <taxon>Pseudonocardiales</taxon>
        <taxon>Pseudonocardiaceae</taxon>
        <taxon>Labedaea</taxon>
    </lineage>
</organism>
<dbReference type="InterPro" id="IPR025295">
    <property type="entry name" value="eCIS_core_dom"/>
</dbReference>
<reference evidence="3 4" key="1">
    <citation type="submission" date="2019-03" db="EMBL/GenBank/DDBJ databases">
        <title>Genomic Encyclopedia of Type Strains, Phase IV (KMG-IV): sequencing the most valuable type-strain genomes for metagenomic binning, comparative biology and taxonomic classification.</title>
        <authorList>
            <person name="Goeker M."/>
        </authorList>
    </citation>
    <scope>NUCLEOTIDE SEQUENCE [LARGE SCALE GENOMIC DNA]</scope>
    <source>
        <strain evidence="3 4">DSM 45361</strain>
    </source>
</reference>
<evidence type="ECO:0000313" key="3">
    <source>
        <dbReference type="EMBL" id="TDQ00363.1"/>
    </source>
</evidence>
<comment type="caution">
    <text evidence="3">The sequence shown here is derived from an EMBL/GenBank/DDBJ whole genome shotgun (WGS) entry which is preliminary data.</text>
</comment>
<feature type="domain" description="eCIS core" evidence="2">
    <location>
        <begin position="114"/>
        <end position="190"/>
    </location>
</feature>
<proteinExistence type="predicted"/>
<name>A0A4R6SF91_LABRH</name>
<evidence type="ECO:0000313" key="4">
    <source>
        <dbReference type="Proteomes" id="UP000295444"/>
    </source>
</evidence>
<accession>A0A4R6SF91</accession>
<evidence type="ECO:0000259" key="2">
    <source>
        <dbReference type="Pfam" id="PF13699"/>
    </source>
</evidence>